<sequence length="61" mass="6393">MRQEVIRDVFAQLQQVGLIDPNILATLSVPYPRGATFAQTAEQAVSGPFIAAAANPAALPS</sequence>
<accession>A0A3Q7J542</accession>
<keyword evidence="2" id="KW-1185">Reference proteome</keyword>
<reference evidence="1" key="1">
    <citation type="journal article" date="2012" name="Nature">
        <title>The tomato genome sequence provides insights into fleshy fruit evolution.</title>
        <authorList>
            <consortium name="Tomato Genome Consortium"/>
        </authorList>
    </citation>
    <scope>NUCLEOTIDE SEQUENCE [LARGE SCALE GENOMIC DNA]</scope>
    <source>
        <strain evidence="1">cv. Heinz 1706</strain>
    </source>
</reference>
<evidence type="ECO:0000313" key="2">
    <source>
        <dbReference type="Proteomes" id="UP000004994"/>
    </source>
</evidence>
<protein>
    <submittedName>
        <fullName evidence="1">Uncharacterized protein</fullName>
    </submittedName>
</protein>
<dbReference type="InParanoid" id="A0A3Q7J542"/>
<dbReference type="Proteomes" id="UP000004994">
    <property type="component" value="Chromosome 12"/>
</dbReference>
<proteinExistence type="predicted"/>
<evidence type="ECO:0000313" key="1">
    <source>
        <dbReference type="EnsemblPlants" id="Solyc12g017268.1.1"/>
    </source>
</evidence>
<dbReference type="EnsemblPlants" id="Solyc12g017268.1.1">
    <property type="protein sequence ID" value="Solyc12g017268.1.1"/>
    <property type="gene ID" value="Solyc12g017268.1"/>
</dbReference>
<name>A0A3Q7J542_SOLLC</name>
<organism evidence="1">
    <name type="scientific">Solanum lycopersicum</name>
    <name type="common">Tomato</name>
    <name type="synonym">Lycopersicon esculentum</name>
    <dbReference type="NCBI Taxonomy" id="4081"/>
    <lineage>
        <taxon>Eukaryota</taxon>
        <taxon>Viridiplantae</taxon>
        <taxon>Streptophyta</taxon>
        <taxon>Embryophyta</taxon>
        <taxon>Tracheophyta</taxon>
        <taxon>Spermatophyta</taxon>
        <taxon>Magnoliopsida</taxon>
        <taxon>eudicotyledons</taxon>
        <taxon>Gunneridae</taxon>
        <taxon>Pentapetalae</taxon>
        <taxon>asterids</taxon>
        <taxon>lamiids</taxon>
        <taxon>Solanales</taxon>
        <taxon>Solanaceae</taxon>
        <taxon>Solanoideae</taxon>
        <taxon>Solaneae</taxon>
        <taxon>Solanum</taxon>
        <taxon>Solanum subgen. Lycopersicon</taxon>
    </lineage>
</organism>
<dbReference type="AlphaFoldDB" id="A0A3Q7J542"/>
<reference evidence="1" key="2">
    <citation type="submission" date="2019-01" db="UniProtKB">
        <authorList>
            <consortium name="EnsemblPlants"/>
        </authorList>
    </citation>
    <scope>IDENTIFICATION</scope>
    <source>
        <strain evidence="1">cv. Heinz 1706</strain>
    </source>
</reference>
<dbReference type="Gramene" id="Solyc12g017268.1.1">
    <property type="protein sequence ID" value="Solyc12g017268.1.1"/>
    <property type="gene ID" value="Solyc12g017268.1"/>
</dbReference>